<gene>
    <name evidence="2" type="ORF">LITE_LOCUS6600</name>
</gene>
<evidence type="ECO:0008006" key="4">
    <source>
        <dbReference type="Google" id="ProtNLM"/>
    </source>
</evidence>
<name>A0AAV0HZ34_9ROSI</name>
<proteinExistence type="predicted"/>
<feature type="non-terminal residue" evidence="2">
    <location>
        <position position="1"/>
    </location>
</feature>
<dbReference type="AlphaFoldDB" id="A0AAV0HZ34"/>
<evidence type="ECO:0000313" key="3">
    <source>
        <dbReference type="Proteomes" id="UP001154282"/>
    </source>
</evidence>
<feature type="signal peptide" evidence="1">
    <location>
        <begin position="1"/>
        <end position="21"/>
    </location>
</feature>
<sequence>VSSVGIWAATSLIISIPCSQAQRDTFSIYTRQRQGARSTGVIRSGRAARTLNQVIVKNSTWSSGCRCDRSKYCMSCSSSLQIWKLWGESNKLFMLLIRHQNH</sequence>
<feature type="chain" id="PRO_5043863563" description="Secreted protein" evidence="1">
    <location>
        <begin position="22"/>
        <end position="102"/>
    </location>
</feature>
<comment type="caution">
    <text evidence="2">The sequence shown here is derived from an EMBL/GenBank/DDBJ whole genome shotgun (WGS) entry which is preliminary data.</text>
</comment>
<organism evidence="2 3">
    <name type="scientific">Linum tenue</name>
    <dbReference type="NCBI Taxonomy" id="586396"/>
    <lineage>
        <taxon>Eukaryota</taxon>
        <taxon>Viridiplantae</taxon>
        <taxon>Streptophyta</taxon>
        <taxon>Embryophyta</taxon>
        <taxon>Tracheophyta</taxon>
        <taxon>Spermatophyta</taxon>
        <taxon>Magnoliopsida</taxon>
        <taxon>eudicotyledons</taxon>
        <taxon>Gunneridae</taxon>
        <taxon>Pentapetalae</taxon>
        <taxon>rosids</taxon>
        <taxon>fabids</taxon>
        <taxon>Malpighiales</taxon>
        <taxon>Linaceae</taxon>
        <taxon>Linum</taxon>
    </lineage>
</organism>
<protein>
    <recommendedName>
        <fullName evidence="4">Secreted protein</fullName>
    </recommendedName>
</protein>
<keyword evidence="3" id="KW-1185">Reference proteome</keyword>
<keyword evidence="1" id="KW-0732">Signal</keyword>
<dbReference type="Proteomes" id="UP001154282">
    <property type="component" value="Unassembled WGS sequence"/>
</dbReference>
<evidence type="ECO:0000313" key="2">
    <source>
        <dbReference type="EMBL" id="CAI0390103.1"/>
    </source>
</evidence>
<dbReference type="EMBL" id="CAMGYJ010000003">
    <property type="protein sequence ID" value="CAI0390103.1"/>
    <property type="molecule type" value="Genomic_DNA"/>
</dbReference>
<evidence type="ECO:0000256" key="1">
    <source>
        <dbReference type="SAM" id="SignalP"/>
    </source>
</evidence>
<reference evidence="2" key="1">
    <citation type="submission" date="2022-08" db="EMBL/GenBank/DDBJ databases">
        <authorList>
            <person name="Gutierrez-Valencia J."/>
        </authorList>
    </citation>
    <scope>NUCLEOTIDE SEQUENCE</scope>
</reference>
<accession>A0AAV0HZ34</accession>